<gene>
    <name evidence="1" type="ORF">Salmuc_02580</name>
</gene>
<dbReference type="AlphaFoldDB" id="S9QJP6"/>
<reference evidence="2" key="1">
    <citation type="journal article" date="2014" name="Stand. Genomic Sci.">
        <title>Genome sequence of the exopolysaccharide-producing Salipiger mucosus type strain (DSM 16094(T)), a moderately halophilic member of the Roseobacter clade.</title>
        <authorList>
            <person name="Riedel T."/>
            <person name="Spring S."/>
            <person name="Fiebig A."/>
            <person name="Petersen J."/>
            <person name="Kyrpides N.C."/>
            <person name="Goker M."/>
            <person name="Klenk H.P."/>
        </authorList>
    </citation>
    <scope>NUCLEOTIDE SEQUENCE [LARGE SCALE GENOMIC DNA]</scope>
    <source>
        <strain evidence="2">DSM 16094</strain>
    </source>
</reference>
<accession>S9QJP6</accession>
<dbReference type="HOGENOM" id="CLU_1546520_0_0_5"/>
<dbReference type="Pfam" id="PF07394">
    <property type="entry name" value="DUF1501"/>
    <property type="match status" value="1"/>
</dbReference>
<sequence>MRDDIRGGSAQKRVAEFAAERLGGASRIAAFSINGWDTHDNQDRSLGRALGRLSDTILTLRDGMGPQAWGKTAVVAMTEFGRTVRINGTSGTDHGTGGAMIMAGGAIRGGRVVSDWPGLAEADLYARRDLMPTRDLRAHAGWLIRGLFGLDTKVIERDIFPGLDLGPDPRLLL</sequence>
<comment type="caution">
    <text evidence="1">The sequence shown here is derived from an EMBL/GenBank/DDBJ whole genome shotgun (WGS) entry which is preliminary data.</text>
</comment>
<dbReference type="PANTHER" id="PTHR43737">
    <property type="entry name" value="BLL7424 PROTEIN"/>
    <property type="match status" value="1"/>
</dbReference>
<evidence type="ECO:0008006" key="3">
    <source>
        <dbReference type="Google" id="ProtNLM"/>
    </source>
</evidence>
<dbReference type="InterPro" id="IPR010869">
    <property type="entry name" value="DUF1501"/>
</dbReference>
<name>S9QJP6_9RHOB</name>
<dbReference type="EMBL" id="APVH01000033">
    <property type="protein sequence ID" value="EPX79818.1"/>
    <property type="molecule type" value="Genomic_DNA"/>
</dbReference>
<evidence type="ECO:0000313" key="2">
    <source>
        <dbReference type="Proteomes" id="UP000015347"/>
    </source>
</evidence>
<organism evidence="1 2">
    <name type="scientific">Salipiger mucosus DSM 16094</name>
    <dbReference type="NCBI Taxonomy" id="1123237"/>
    <lineage>
        <taxon>Bacteria</taxon>
        <taxon>Pseudomonadati</taxon>
        <taxon>Pseudomonadota</taxon>
        <taxon>Alphaproteobacteria</taxon>
        <taxon>Rhodobacterales</taxon>
        <taxon>Roseobacteraceae</taxon>
        <taxon>Salipiger</taxon>
    </lineage>
</organism>
<protein>
    <recommendedName>
        <fullName evidence="3">DUF1501 domain-containing protein</fullName>
    </recommendedName>
</protein>
<dbReference type="eggNOG" id="COG4102">
    <property type="taxonomic scope" value="Bacteria"/>
</dbReference>
<dbReference type="Proteomes" id="UP000015347">
    <property type="component" value="Unassembled WGS sequence"/>
</dbReference>
<dbReference type="PANTHER" id="PTHR43737:SF1">
    <property type="entry name" value="DUF1501 DOMAIN-CONTAINING PROTEIN"/>
    <property type="match status" value="1"/>
</dbReference>
<evidence type="ECO:0000313" key="1">
    <source>
        <dbReference type="EMBL" id="EPX79818.1"/>
    </source>
</evidence>
<dbReference type="STRING" id="1123237.Salmuc_02580"/>
<keyword evidence="2" id="KW-1185">Reference proteome</keyword>
<proteinExistence type="predicted"/>